<evidence type="ECO:0000256" key="2">
    <source>
        <dbReference type="ARBA" id="ARBA00022679"/>
    </source>
</evidence>
<dbReference type="InterPro" id="IPR005467">
    <property type="entry name" value="His_kinase_dom"/>
</dbReference>
<gene>
    <name evidence="8" type="ORF">S03H2_32947</name>
</gene>
<dbReference type="InterPro" id="IPR036890">
    <property type="entry name" value="HATPase_C_sf"/>
</dbReference>
<evidence type="ECO:0000256" key="3">
    <source>
        <dbReference type="ARBA" id="ARBA00022741"/>
    </source>
</evidence>
<evidence type="ECO:0000256" key="1">
    <source>
        <dbReference type="ARBA" id="ARBA00022553"/>
    </source>
</evidence>
<dbReference type="GO" id="GO:0016301">
    <property type="term" value="F:kinase activity"/>
    <property type="evidence" value="ECO:0007669"/>
    <property type="project" value="UniProtKB-KW"/>
</dbReference>
<dbReference type="SMART" id="SM00387">
    <property type="entry name" value="HATPase_c"/>
    <property type="match status" value="1"/>
</dbReference>
<dbReference type="PROSITE" id="PS50109">
    <property type="entry name" value="HIS_KIN"/>
    <property type="match status" value="1"/>
</dbReference>
<protein>
    <recommendedName>
        <fullName evidence="7">Histidine kinase domain-containing protein</fullName>
    </recommendedName>
</protein>
<dbReference type="PRINTS" id="PR00344">
    <property type="entry name" value="BCTRLSENSOR"/>
</dbReference>
<dbReference type="InterPro" id="IPR004358">
    <property type="entry name" value="Sig_transdc_His_kin-like_C"/>
</dbReference>
<evidence type="ECO:0000256" key="6">
    <source>
        <dbReference type="ARBA" id="ARBA00023012"/>
    </source>
</evidence>
<feature type="domain" description="Histidine kinase" evidence="7">
    <location>
        <begin position="1"/>
        <end position="112"/>
    </location>
</feature>
<evidence type="ECO:0000256" key="4">
    <source>
        <dbReference type="ARBA" id="ARBA00022777"/>
    </source>
</evidence>
<dbReference type="EMBL" id="BARU01020036">
    <property type="protein sequence ID" value="GAH59691.1"/>
    <property type="molecule type" value="Genomic_DNA"/>
</dbReference>
<keyword evidence="1" id="KW-0597">Phosphoprotein</keyword>
<keyword evidence="6" id="KW-0902">Two-component regulatory system</keyword>
<feature type="non-terminal residue" evidence="8">
    <location>
        <position position="1"/>
    </location>
</feature>
<evidence type="ECO:0000256" key="5">
    <source>
        <dbReference type="ARBA" id="ARBA00022840"/>
    </source>
</evidence>
<dbReference type="PANTHER" id="PTHR43065:SF10">
    <property type="entry name" value="PEROXIDE STRESS-ACTIVATED HISTIDINE KINASE MAK3"/>
    <property type="match status" value="1"/>
</dbReference>
<keyword evidence="5" id="KW-0067">ATP-binding</keyword>
<dbReference type="Gene3D" id="3.30.565.10">
    <property type="entry name" value="Histidine kinase-like ATPase, C-terminal domain"/>
    <property type="match status" value="1"/>
</dbReference>
<dbReference type="AlphaFoldDB" id="X1GP72"/>
<dbReference type="InterPro" id="IPR003594">
    <property type="entry name" value="HATPase_dom"/>
</dbReference>
<sequence>VDYHQIQQVFLNIILNAEQAMTEAYGGGKLSIKTQQIKDRIRVSFTDDGPGILTEHLDELFAPFFTTRREKGGIGLGLSACHSIVTEHGGRIYAKSKPGKGVAFIVEFPLIAEKETRVKLQRKSLST</sequence>
<organism evidence="8">
    <name type="scientific">marine sediment metagenome</name>
    <dbReference type="NCBI Taxonomy" id="412755"/>
    <lineage>
        <taxon>unclassified sequences</taxon>
        <taxon>metagenomes</taxon>
        <taxon>ecological metagenomes</taxon>
    </lineage>
</organism>
<dbReference type="Pfam" id="PF02518">
    <property type="entry name" value="HATPase_c"/>
    <property type="match status" value="1"/>
</dbReference>
<reference evidence="8" key="1">
    <citation type="journal article" date="2014" name="Front. Microbiol.">
        <title>High frequency of phylogenetically diverse reductive dehalogenase-homologous genes in deep subseafloor sedimentary metagenomes.</title>
        <authorList>
            <person name="Kawai M."/>
            <person name="Futagami T."/>
            <person name="Toyoda A."/>
            <person name="Takaki Y."/>
            <person name="Nishi S."/>
            <person name="Hori S."/>
            <person name="Arai W."/>
            <person name="Tsubouchi T."/>
            <person name="Morono Y."/>
            <person name="Uchiyama I."/>
            <person name="Ito T."/>
            <person name="Fujiyama A."/>
            <person name="Inagaki F."/>
            <person name="Takami H."/>
        </authorList>
    </citation>
    <scope>NUCLEOTIDE SEQUENCE</scope>
    <source>
        <strain evidence="8">Expedition CK06-06</strain>
    </source>
</reference>
<keyword evidence="2" id="KW-0808">Transferase</keyword>
<evidence type="ECO:0000259" key="7">
    <source>
        <dbReference type="PROSITE" id="PS50109"/>
    </source>
</evidence>
<dbReference type="PANTHER" id="PTHR43065">
    <property type="entry name" value="SENSOR HISTIDINE KINASE"/>
    <property type="match status" value="1"/>
</dbReference>
<keyword evidence="4" id="KW-0418">Kinase</keyword>
<dbReference type="SUPFAM" id="SSF55874">
    <property type="entry name" value="ATPase domain of HSP90 chaperone/DNA topoisomerase II/histidine kinase"/>
    <property type="match status" value="1"/>
</dbReference>
<accession>X1GP72</accession>
<dbReference type="GO" id="GO:0000160">
    <property type="term" value="P:phosphorelay signal transduction system"/>
    <property type="evidence" value="ECO:0007669"/>
    <property type="project" value="UniProtKB-KW"/>
</dbReference>
<keyword evidence="3" id="KW-0547">Nucleotide-binding</keyword>
<evidence type="ECO:0000313" key="8">
    <source>
        <dbReference type="EMBL" id="GAH59691.1"/>
    </source>
</evidence>
<name>X1GP72_9ZZZZ</name>
<comment type="caution">
    <text evidence="8">The sequence shown here is derived from an EMBL/GenBank/DDBJ whole genome shotgun (WGS) entry which is preliminary data.</text>
</comment>
<proteinExistence type="predicted"/>
<dbReference type="GO" id="GO:0005524">
    <property type="term" value="F:ATP binding"/>
    <property type="evidence" value="ECO:0007669"/>
    <property type="project" value="UniProtKB-KW"/>
</dbReference>